<evidence type="ECO:0000256" key="1">
    <source>
        <dbReference type="SAM" id="Phobius"/>
    </source>
</evidence>
<name>M0N221_9EURY</name>
<reference evidence="2 3" key="1">
    <citation type="journal article" date="2014" name="PLoS Genet.">
        <title>Phylogenetically driven sequencing of extremely halophilic archaea reveals strategies for static and dynamic osmo-response.</title>
        <authorList>
            <person name="Becker E.A."/>
            <person name="Seitzer P.M."/>
            <person name="Tritt A."/>
            <person name="Larsen D."/>
            <person name="Krusor M."/>
            <person name="Yao A.I."/>
            <person name="Wu D."/>
            <person name="Madern D."/>
            <person name="Eisen J.A."/>
            <person name="Darling A.E."/>
            <person name="Facciotti M.T."/>
        </authorList>
    </citation>
    <scope>NUCLEOTIDE SEQUENCE [LARGE SCALE GENOMIC DNA]</scope>
    <source>
        <strain evidence="2 3">JCM 13552</strain>
    </source>
</reference>
<comment type="caution">
    <text evidence="2">The sequence shown here is derived from an EMBL/GenBank/DDBJ whole genome shotgun (WGS) entry which is preliminary data.</text>
</comment>
<keyword evidence="1" id="KW-1133">Transmembrane helix</keyword>
<dbReference type="Proteomes" id="UP000011680">
    <property type="component" value="Unassembled WGS sequence"/>
</dbReference>
<dbReference type="OrthoDB" id="210904at2157"/>
<keyword evidence="1" id="KW-0812">Transmembrane</keyword>
<dbReference type="eggNOG" id="arCOG06260">
    <property type="taxonomic scope" value="Archaea"/>
</dbReference>
<proteinExistence type="predicted"/>
<evidence type="ECO:0000313" key="3">
    <source>
        <dbReference type="Proteomes" id="UP000011680"/>
    </source>
</evidence>
<sequence>MSETPTRGRRADYSGRSVVFTIYCVAIGVAGVMGFLLGMIGPDALRSVKLFFLIEMPPTPFGLAVYGMVTLATILGVLLLAVRFVSRRYGDRDR</sequence>
<dbReference type="InterPro" id="IPR055942">
    <property type="entry name" value="DUF7520"/>
</dbReference>
<gene>
    <name evidence="2" type="ORF">C451_15808</name>
</gene>
<feature type="transmembrane region" description="Helical" evidence="1">
    <location>
        <begin position="61"/>
        <end position="85"/>
    </location>
</feature>
<evidence type="ECO:0008006" key="4">
    <source>
        <dbReference type="Google" id="ProtNLM"/>
    </source>
</evidence>
<feature type="transmembrane region" description="Helical" evidence="1">
    <location>
        <begin position="20"/>
        <end position="41"/>
    </location>
</feature>
<dbReference type="EMBL" id="AOMF01000166">
    <property type="protein sequence ID" value="EMA51174.1"/>
    <property type="molecule type" value="Genomic_DNA"/>
</dbReference>
<accession>M0N221</accession>
<dbReference type="STRING" id="1227457.C451_15808"/>
<evidence type="ECO:0000313" key="2">
    <source>
        <dbReference type="EMBL" id="EMA51174.1"/>
    </source>
</evidence>
<protein>
    <recommendedName>
        <fullName evidence="4">Cox cluster protein</fullName>
    </recommendedName>
</protein>
<keyword evidence="1" id="KW-0472">Membrane</keyword>
<organism evidence="2 3">
    <name type="scientific">Halococcus thailandensis JCM 13552</name>
    <dbReference type="NCBI Taxonomy" id="1227457"/>
    <lineage>
        <taxon>Archaea</taxon>
        <taxon>Methanobacteriati</taxon>
        <taxon>Methanobacteriota</taxon>
        <taxon>Stenosarchaea group</taxon>
        <taxon>Halobacteria</taxon>
        <taxon>Halobacteriales</taxon>
        <taxon>Halococcaceae</taxon>
        <taxon>Halococcus</taxon>
    </lineage>
</organism>
<keyword evidence="3" id="KW-1185">Reference proteome</keyword>
<dbReference type="AlphaFoldDB" id="M0N221"/>
<dbReference type="Pfam" id="PF24364">
    <property type="entry name" value="DUF7520"/>
    <property type="match status" value="1"/>
</dbReference>
<dbReference type="PATRIC" id="fig|1227457.3.peg.3066"/>
<dbReference type="RefSeq" id="WP_007741946.1">
    <property type="nucleotide sequence ID" value="NZ_AOMF01000166.1"/>
</dbReference>